<feature type="transmembrane region" description="Helical" evidence="1">
    <location>
        <begin position="59"/>
        <end position="84"/>
    </location>
</feature>
<evidence type="ECO:0000313" key="3">
    <source>
        <dbReference type="Proteomes" id="UP001629392"/>
    </source>
</evidence>
<evidence type="ECO:0000256" key="1">
    <source>
        <dbReference type="SAM" id="Phobius"/>
    </source>
</evidence>
<reference evidence="2 3" key="1">
    <citation type="journal article" date="2024" name="Chem. Sci.">
        <title>Discovery of megapolipeptins by genome mining of a Burkholderiales bacteria collection.</title>
        <authorList>
            <person name="Paulo B.S."/>
            <person name="Recchia M.J.J."/>
            <person name="Lee S."/>
            <person name="Fergusson C.H."/>
            <person name="Romanowski S.B."/>
            <person name="Hernandez A."/>
            <person name="Krull N."/>
            <person name="Liu D.Y."/>
            <person name="Cavanagh H."/>
            <person name="Bos A."/>
            <person name="Gray C.A."/>
            <person name="Murphy B.T."/>
            <person name="Linington R.G."/>
            <person name="Eustaquio A.S."/>
        </authorList>
    </citation>
    <scope>NUCLEOTIDE SEQUENCE [LARGE SCALE GENOMIC DNA]</scope>
    <source>
        <strain evidence="2 3">RL17-350-BIC-E</strain>
    </source>
</reference>
<dbReference type="InterPro" id="IPR052959">
    <property type="entry name" value="Inner_membrane_assoc"/>
</dbReference>
<keyword evidence="3" id="KW-1185">Reference proteome</keyword>
<evidence type="ECO:0000313" key="2">
    <source>
        <dbReference type="EMBL" id="MFM0721876.1"/>
    </source>
</evidence>
<organism evidence="2 3">
    <name type="scientific">Paraburkholderia strydomiana</name>
    <dbReference type="NCBI Taxonomy" id="1245417"/>
    <lineage>
        <taxon>Bacteria</taxon>
        <taxon>Pseudomonadati</taxon>
        <taxon>Pseudomonadota</taxon>
        <taxon>Betaproteobacteria</taxon>
        <taxon>Burkholderiales</taxon>
        <taxon>Burkholderiaceae</taxon>
        <taxon>Paraburkholderia</taxon>
    </lineage>
</organism>
<comment type="caution">
    <text evidence="2">The sequence shown here is derived from an EMBL/GenBank/DDBJ whole genome shotgun (WGS) entry which is preliminary data.</text>
</comment>
<sequence>MNNLDMAERVSRHALFKELVTRRARLVRSLMSVGLVAYFILIALVAFRPQILRMPVERGGATTVGVVMAVAILALGWIITWIYVRRANSTFDRLSVHLLEEVAR</sequence>
<proteinExistence type="predicted"/>
<gene>
    <name evidence="2" type="ORF">PQQ73_36940</name>
</gene>
<keyword evidence="1" id="KW-0812">Transmembrane</keyword>
<dbReference type="Pfam" id="PF04341">
    <property type="entry name" value="DUF485"/>
    <property type="match status" value="1"/>
</dbReference>
<dbReference type="PANTHER" id="PTHR38598">
    <property type="entry name" value="INNER MEMBRANE PROTEIN YJCH"/>
    <property type="match status" value="1"/>
</dbReference>
<accession>A0ABW9ES44</accession>
<dbReference type="EMBL" id="JAQQCL010000060">
    <property type="protein sequence ID" value="MFM0721876.1"/>
    <property type="molecule type" value="Genomic_DNA"/>
</dbReference>
<dbReference type="RefSeq" id="WP_006052605.1">
    <property type="nucleotide sequence ID" value="NZ_JAQQCL010000060.1"/>
</dbReference>
<dbReference type="Proteomes" id="UP001629392">
    <property type="component" value="Unassembled WGS sequence"/>
</dbReference>
<name>A0ABW9ES44_9BURK</name>
<dbReference type="InterPro" id="IPR007436">
    <property type="entry name" value="DUF485"/>
</dbReference>
<keyword evidence="1" id="KW-0472">Membrane</keyword>
<protein>
    <submittedName>
        <fullName evidence="2">DUF485 domain-containing protein</fullName>
    </submittedName>
</protein>
<dbReference type="PANTHER" id="PTHR38598:SF1">
    <property type="entry name" value="INNER MEMBRANE PROTEIN YJCH"/>
    <property type="match status" value="1"/>
</dbReference>
<feature type="transmembrane region" description="Helical" evidence="1">
    <location>
        <begin position="26"/>
        <end position="47"/>
    </location>
</feature>
<keyword evidence="1" id="KW-1133">Transmembrane helix</keyword>